<dbReference type="GeneID" id="115812563"/>
<dbReference type="GO" id="GO:0016331">
    <property type="term" value="P:morphogenesis of embryonic epithelium"/>
    <property type="evidence" value="ECO:0007669"/>
    <property type="project" value="TreeGrafter"/>
</dbReference>
<dbReference type="InterPro" id="IPR001699">
    <property type="entry name" value="TF_T-box"/>
</dbReference>
<evidence type="ECO:0000256" key="1">
    <source>
        <dbReference type="ARBA" id="ARBA00004123"/>
    </source>
</evidence>
<feature type="compositionally biased region" description="Acidic residues" evidence="8">
    <location>
        <begin position="269"/>
        <end position="280"/>
    </location>
</feature>
<dbReference type="GO" id="GO:0000978">
    <property type="term" value="F:RNA polymerase II cis-regulatory region sequence-specific DNA binding"/>
    <property type="evidence" value="ECO:0007669"/>
    <property type="project" value="InterPro"/>
</dbReference>
<keyword evidence="4 7" id="KW-0238">DNA-binding</keyword>
<feature type="compositionally biased region" description="Polar residues" evidence="8">
    <location>
        <begin position="429"/>
        <end position="442"/>
    </location>
</feature>
<dbReference type="GO" id="GO:0001756">
    <property type="term" value="P:somitogenesis"/>
    <property type="evidence" value="ECO:0007669"/>
    <property type="project" value="TreeGrafter"/>
</dbReference>
<dbReference type="GO" id="GO:0005634">
    <property type="term" value="C:nucleus"/>
    <property type="evidence" value="ECO:0007669"/>
    <property type="project" value="UniProtKB-SubCell"/>
</dbReference>
<dbReference type="FunCoup" id="A0A6J2VHY9">
    <property type="interactions" value="32"/>
</dbReference>
<feature type="domain" description="T-box" evidence="9">
    <location>
        <begin position="71"/>
        <end position="248"/>
    </location>
</feature>
<dbReference type="InterPro" id="IPR046360">
    <property type="entry name" value="T-box_DNA-bd"/>
</dbReference>
<feature type="compositionally biased region" description="Polar residues" evidence="8">
    <location>
        <begin position="620"/>
        <end position="641"/>
    </location>
</feature>
<feature type="compositionally biased region" description="Polar residues" evidence="8">
    <location>
        <begin position="498"/>
        <end position="558"/>
    </location>
</feature>
<feature type="compositionally biased region" description="Low complexity" evidence="8">
    <location>
        <begin position="654"/>
        <end position="667"/>
    </location>
</feature>
<dbReference type="InterPro" id="IPR036960">
    <property type="entry name" value="T-box_sf"/>
</dbReference>
<sequence length="932" mass="100424">MLGVEMYPSLALGPQRLGDGFYRDREASGHVPLYPTTCDMAARTIPPRMLPPPPQNREPLGKPQDTVKVELENASLWKQFSTVGTEMIITKKGRRMFPHLRVKLSGLNPSLRYILLLDIVPVDSSRYRFQDDRWQVVGGAEARLPDRVFIHPDSPSTGEHWQKGPISFHRVKLTNNTLDTQGYIILHSLHRYQPRVHVIEARDVLMWGGAQHSFTFPETQFLTVTAYQNNKITELKINSNPFAKGFRENGMNCKRQREARQKRKITQASDEESLDIESSDPCDSTELLPPPDLQNSVLSISSSTLSITNSALPMSESGFRPDMPPFPEQADQGQALTLGQEFLASEMTQLPNIQEIPDSIGNGPQAASRNDLHNELIDGSTQMIGLSSYTPAFPDPSLNSSAFPPAPLTQSSSPYSSVSSTVNSDPSLHQPSESSPPTSNYASMPASSYSSLSSSSSSSSSSPISSSSTPPSGSNFHAISHSSSSPELLPSSSYNSILPPNQSQDNLSPHTPTNPPFQSLPQSSCSAISNSVPILPTDNTQSQADQGSLVHSNSTSPSVQQQTPTAFPFPPVQSPNDADPTTPQSITNPPQTAFPFPPVSQNNPASMTTHPDPNPAFPFSSFQHSQNPDPTTSPSIQNPVQTAPAALSIPPMGSSSSDPTTASSLNSNHQTHGSFPLTSSNSVHPSPLSIPNTIHPPPAFSFSSLPTHSIPGSLTNPANTPSTAYPFSSSISNVPQVAPPQNLPLSSSISAHTVPAVPNMTQTQQIFTQALPASSFPHIPPQPSNPSQISSCPSVRSQPLPSIQSAAPSHLPHSSLSNHSLPPASVHPQYPAPVTTNPYPPVPPSETGSYSHYNSNTTYLPDVVLHPSLLPPLDPSSVAPVLYPAYPSYPLRLCQDPRSSFHIPLRHIYRQSQHAHSHSQGSYLDIAGRAVF</sequence>
<feature type="region of interest" description="Disordered" evidence="8">
    <location>
        <begin position="246"/>
        <end position="289"/>
    </location>
</feature>
<name>A0A6J2VHY9_CHACN</name>
<evidence type="ECO:0000256" key="4">
    <source>
        <dbReference type="ARBA" id="ARBA00023125"/>
    </source>
</evidence>
<organism evidence="10 11">
    <name type="scientific">Chanos chanos</name>
    <name type="common">Milkfish</name>
    <name type="synonym">Mugil chanos</name>
    <dbReference type="NCBI Taxonomy" id="29144"/>
    <lineage>
        <taxon>Eukaryota</taxon>
        <taxon>Metazoa</taxon>
        <taxon>Chordata</taxon>
        <taxon>Craniata</taxon>
        <taxon>Vertebrata</taxon>
        <taxon>Euteleostomi</taxon>
        <taxon>Actinopterygii</taxon>
        <taxon>Neopterygii</taxon>
        <taxon>Teleostei</taxon>
        <taxon>Ostariophysi</taxon>
        <taxon>Gonorynchiformes</taxon>
        <taxon>Chanidae</taxon>
        <taxon>Chanos</taxon>
    </lineage>
</organism>
<dbReference type="FunFam" id="2.60.40.820:FF:000010">
    <property type="entry name" value="T-box transcription factor TBX6"/>
    <property type="match status" value="1"/>
</dbReference>
<dbReference type="SMART" id="SM00425">
    <property type="entry name" value="TBOX"/>
    <property type="match status" value="1"/>
</dbReference>
<feature type="compositionally biased region" description="Low complexity" evidence="8">
    <location>
        <begin position="411"/>
        <end position="427"/>
    </location>
</feature>
<dbReference type="SUPFAM" id="SSF49417">
    <property type="entry name" value="p53-like transcription factors"/>
    <property type="match status" value="1"/>
</dbReference>
<dbReference type="PRINTS" id="PR00937">
    <property type="entry name" value="TBOX"/>
</dbReference>
<evidence type="ECO:0000256" key="8">
    <source>
        <dbReference type="SAM" id="MobiDB-lite"/>
    </source>
</evidence>
<gene>
    <name evidence="11" type="primary">tbx6</name>
</gene>
<dbReference type="OrthoDB" id="7442607at2759"/>
<dbReference type="GO" id="GO:0000981">
    <property type="term" value="F:DNA-binding transcription factor activity, RNA polymerase II-specific"/>
    <property type="evidence" value="ECO:0007669"/>
    <property type="project" value="TreeGrafter"/>
</dbReference>
<evidence type="ECO:0000313" key="10">
    <source>
        <dbReference type="Proteomes" id="UP000504632"/>
    </source>
</evidence>
<protein>
    <submittedName>
        <fullName evidence="11">T-box transcription factor TBX6</fullName>
    </submittedName>
</protein>
<evidence type="ECO:0000256" key="6">
    <source>
        <dbReference type="ARBA" id="ARBA00023242"/>
    </source>
</evidence>
<feature type="compositionally biased region" description="Polar residues" evidence="8">
    <location>
        <begin position="668"/>
        <end position="692"/>
    </location>
</feature>
<accession>A0A6J2VHY9</accession>
<dbReference type="CTD" id="6911"/>
<evidence type="ECO:0000313" key="11">
    <source>
        <dbReference type="RefSeq" id="XP_030630906.1"/>
    </source>
</evidence>
<dbReference type="AlphaFoldDB" id="A0A6J2VHY9"/>
<comment type="subcellular location">
    <subcellularLocation>
        <location evidence="1 7">Nucleus</location>
    </subcellularLocation>
</comment>
<dbReference type="Gene3D" id="2.60.40.820">
    <property type="entry name" value="Transcription factor, T-box"/>
    <property type="match status" value="1"/>
</dbReference>
<dbReference type="InParanoid" id="A0A6J2VHY9"/>
<dbReference type="PROSITE" id="PS01283">
    <property type="entry name" value="TBOX_1"/>
    <property type="match status" value="1"/>
</dbReference>
<evidence type="ECO:0000256" key="7">
    <source>
        <dbReference type="PROSITE-ProRule" id="PRU00201"/>
    </source>
</evidence>
<feature type="region of interest" description="Disordered" evidence="8">
    <location>
        <begin position="398"/>
        <end position="695"/>
    </location>
</feature>
<keyword evidence="10" id="KW-1185">Reference proteome</keyword>
<feature type="region of interest" description="Disordered" evidence="8">
    <location>
        <begin position="773"/>
        <end position="850"/>
    </location>
</feature>
<proteinExistence type="predicted"/>
<dbReference type="Pfam" id="PF00907">
    <property type="entry name" value="T-box"/>
    <property type="match status" value="1"/>
</dbReference>
<dbReference type="InterPro" id="IPR018186">
    <property type="entry name" value="TF_T-box_CS"/>
</dbReference>
<dbReference type="PANTHER" id="PTHR11267:SF197">
    <property type="entry name" value="T-BOX TRANSCRIPTION FACTOR TBX6"/>
    <property type="match status" value="1"/>
</dbReference>
<dbReference type="GO" id="GO:0000785">
    <property type="term" value="C:chromatin"/>
    <property type="evidence" value="ECO:0007669"/>
    <property type="project" value="TreeGrafter"/>
</dbReference>
<dbReference type="RefSeq" id="XP_030630906.1">
    <property type="nucleotide sequence ID" value="XM_030775046.1"/>
</dbReference>
<dbReference type="GO" id="GO:0045893">
    <property type="term" value="P:positive regulation of DNA-templated transcription"/>
    <property type="evidence" value="ECO:0007669"/>
    <property type="project" value="InterPro"/>
</dbReference>
<keyword evidence="6 7" id="KW-0539">Nucleus</keyword>
<feature type="compositionally biased region" description="Polar residues" evidence="8">
    <location>
        <begin position="574"/>
        <end position="591"/>
    </location>
</feature>
<keyword evidence="2" id="KW-0217">Developmental protein</keyword>
<feature type="compositionally biased region" description="Low complexity" evidence="8">
    <location>
        <begin position="443"/>
        <end position="496"/>
    </location>
</feature>
<evidence type="ECO:0000256" key="5">
    <source>
        <dbReference type="ARBA" id="ARBA00023163"/>
    </source>
</evidence>
<keyword evidence="5" id="KW-0804">Transcription</keyword>
<comment type="caution">
    <text evidence="7">Lacks conserved residue(s) required for the propagation of feature annotation.</text>
</comment>
<evidence type="ECO:0000256" key="2">
    <source>
        <dbReference type="ARBA" id="ARBA00022473"/>
    </source>
</evidence>
<feature type="compositionally biased region" description="Low complexity" evidence="8">
    <location>
        <begin position="805"/>
        <end position="824"/>
    </location>
</feature>
<reference evidence="11" key="1">
    <citation type="submission" date="2025-08" db="UniProtKB">
        <authorList>
            <consortium name="RefSeq"/>
        </authorList>
    </citation>
    <scope>IDENTIFICATION</scope>
</reference>
<evidence type="ECO:0000259" key="9">
    <source>
        <dbReference type="PROSITE" id="PS50252"/>
    </source>
</evidence>
<dbReference type="GO" id="GO:0001708">
    <property type="term" value="P:cell fate specification"/>
    <property type="evidence" value="ECO:0007669"/>
    <property type="project" value="TreeGrafter"/>
</dbReference>
<keyword evidence="3" id="KW-0805">Transcription regulation</keyword>
<dbReference type="Proteomes" id="UP000504632">
    <property type="component" value="Chromosome 5"/>
</dbReference>
<evidence type="ECO:0000256" key="3">
    <source>
        <dbReference type="ARBA" id="ARBA00023015"/>
    </source>
</evidence>
<feature type="compositionally biased region" description="Low complexity" evidence="8">
    <location>
        <begin position="785"/>
        <end position="794"/>
    </location>
</feature>
<dbReference type="PANTHER" id="PTHR11267">
    <property type="entry name" value="T-BOX PROTEIN-RELATED"/>
    <property type="match status" value="1"/>
</dbReference>
<feature type="compositionally biased region" description="Polar residues" evidence="8">
    <location>
        <begin position="795"/>
        <end position="804"/>
    </location>
</feature>
<dbReference type="PROSITE" id="PS50252">
    <property type="entry name" value="TBOX_3"/>
    <property type="match status" value="1"/>
</dbReference>
<feature type="compositionally biased region" description="Polar residues" evidence="8">
    <location>
        <begin position="599"/>
        <end position="611"/>
    </location>
</feature>
<dbReference type="InterPro" id="IPR008967">
    <property type="entry name" value="p53-like_TF_DNA-bd_sf"/>
</dbReference>